<protein>
    <submittedName>
        <fullName evidence="1">Exonuclease</fullName>
    </submittedName>
</protein>
<evidence type="ECO:0000313" key="1">
    <source>
        <dbReference type="EMBL" id="ARF08219.1"/>
    </source>
</evidence>
<proteinExistence type="predicted"/>
<reference evidence="1" key="1">
    <citation type="journal article" date="2017" name="Science">
        <title>Giant viruses with an expanded complement of translation system components.</title>
        <authorList>
            <person name="Schulz F."/>
            <person name="Yutin N."/>
            <person name="Ivanova N.N."/>
            <person name="Ortega D.R."/>
            <person name="Lee T.K."/>
            <person name="Vierheilig J."/>
            <person name="Daims H."/>
            <person name="Horn M."/>
            <person name="Wagner M."/>
            <person name="Jensen G.J."/>
            <person name="Kyrpides N.C."/>
            <person name="Koonin E.V."/>
            <person name="Woyke T."/>
        </authorList>
    </citation>
    <scope>NUCLEOTIDE SEQUENCE</scope>
    <source>
        <strain evidence="1">CTV1</strain>
    </source>
</reference>
<dbReference type="EMBL" id="KY684083">
    <property type="protein sequence ID" value="ARF08219.1"/>
    <property type="molecule type" value="Genomic_DNA"/>
</dbReference>
<keyword evidence="1" id="KW-0378">Hydrolase</keyword>
<dbReference type="GO" id="GO:0003676">
    <property type="term" value="F:nucleic acid binding"/>
    <property type="evidence" value="ECO:0007669"/>
    <property type="project" value="InterPro"/>
</dbReference>
<keyword evidence="1" id="KW-0269">Exonuclease</keyword>
<dbReference type="SUPFAM" id="SSF53098">
    <property type="entry name" value="Ribonuclease H-like"/>
    <property type="match status" value="1"/>
</dbReference>
<keyword evidence="1" id="KW-0540">Nuclease</keyword>
<organism evidence="1">
    <name type="scientific">Catovirus CTV1</name>
    <dbReference type="NCBI Taxonomy" id="1977631"/>
    <lineage>
        <taxon>Viruses</taxon>
        <taxon>Varidnaviria</taxon>
        <taxon>Bamfordvirae</taxon>
        <taxon>Nucleocytoviricota</taxon>
        <taxon>Megaviricetes</taxon>
        <taxon>Imitervirales</taxon>
        <taxon>Mimiviridae</taxon>
        <taxon>Klosneuvirinae</taxon>
        <taxon>Catovirus</taxon>
    </lineage>
</organism>
<dbReference type="Gene3D" id="3.30.420.10">
    <property type="entry name" value="Ribonuclease H-like superfamily/Ribonuclease H"/>
    <property type="match status" value="1"/>
</dbReference>
<dbReference type="InterPro" id="IPR036397">
    <property type="entry name" value="RNaseH_sf"/>
</dbReference>
<sequence>MSFEKKYKDLVYVVIDVESNGPSVKKNSMFSVGGVAIEVTTKTVLGSFHFNVKESKGSLIDKNCWDNFWSKHHIMYELLHKNQCDESDVVTFICNFIKHFVDKGKKIFFASDNSVFDWKWIDTCILNHREENPLGHNALDIFSYAAGVFKEPRHNVMKTIKKYPKKFNVDKIEHNHNPYMDALQEACLLIDIIRYSENLEPKKLTNTALIEPFNSVYIPNDI</sequence>
<accession>A0A1V0S938</accession>
<dbReference type="InterPro" id="IPR012337">
    <property type="entry name" value="RNaseH-like_sf"/>
</dbReference>
<gene>
    <name evidence="1" type="ORF">Catovirus_1_269</name>
</gene>
<dbReference type="GO" id="GO:0004527">
    <property type="term" value="F:exonuclease activity"/>
    <property type="evidence" value="ECO:0007669"/>
    <property type="project" value="UniProtKB-KW"/>
</dbReference>
<name>A0A1V0S938_9VIRU</name>